<name>A0A2P6U0B9_CHLSO</name>
<feature type="compositionally biased region" description="Basic and acidic residues" evidence="13">
    <location>
        <begin position="852"/>
        <end position="864"/>
    </location>
</feature>
<feature type="compositionally biased region" description="Pro residues" evidence="13">
    <location>
        <begin position="288"/>
        <end position="320"/>
    </location>
</feature>
<keyword evidence="19" id="KW-1185">Reference proteome</keyword>
<dbReference type="PROSITE" id="PS51319">
    <property type="entry name" value="TFIIS_N"/>
    <property type="match status" value="1"/>
</dbReference>
<evidence type="ECO:0000259" key="17">
    <source>
        <dbReference type="PROSITE" id="PS51319"/>
    </source>
</evidence>
<feature type="compositionally biased region" description="Low complexity" evidence="13">
    <location>
        <begin position="46"/>
        <end position="55"/>
    </location>
</feature>
<dbReference type="InterPro" id="IPR011545">
    <property type="entry name" value="DEAD/DEAH_box_helicase_dom"/>
</dbReference>
<dbReference type="EMBL" id="LHPG02000003">
    <property type="protein sequence ID" value="PRW59746.1"/>
    <property type="molecule type" value="Genomic_DNA"/>
</dbReference>
<dbReference type="GO" id="GO:0000724">
    <property type="term" value="P:double-strand break repair via homologous recombination"/>
    <property type="evidence" value="ECO:0007669"/>
    <property type="project" value="TreeGrafter"/>
</dbReference>
<keyword evidence="4" id="KW-0378">Hydrolase</keyword>
<evidence type="ECO:0000256" key="4">
    <source>
        <dbReference type="ARBA" id="ARBA00022801"/>
    </source>
</evidence>
<dbReference type="Pfam" id="PF00270">
    <property type="entry name" value="DEAD"/>
    <property type="match status" value="1"/>
</dbReference>
<feature type="region of interest" description="Disordered" evidence="13">
    <location>
        <begin position="852"/>
        <end position="883"/>
    </location>
</feature>
<keyword evidence="9 12" id="KW-0539">Nucleus</keyword>
<evidence type="ECO:0000256" key="2">
    <source>
        <dbReference type="ARBA" id="ARBA00005446"/>
    </source>
</evidence>
<dbReference type="EC" id="5.6.2.4" evidence="11"/>
<dbReference type="Gene3D" id="1.20.930.10">
    <property type="entry name" value="Conserved domain common to transcription factors TFIIS, elongin A, CRSP70"/>
    <property type="match status" value="1"/>
</dbReference>
<feature type="compositionally biased region" description="Gly residues" evidence="13">
    <location>
        <begin position="1074"/>
        <end position="1091"/>
    </location>
</feature>
<evidence type="ECO:0000256" key="14">
    <source>
        <dbReference type="SAM" id="SignalP"/>
    </source>
</evidence>
<dbReference type="OrthoDB" id="10261556at2759"/>
<feature type="region of interest" description="Disordered" evidence="13">
    <location>
        <begin position="1073"/>
        <end position="1094"/>
    </location>
</feature>
<dbReference type="InterPro" id="IPR001650">
    <property type="entry name" value="Helicase_C-like"/>
</dbReference>
<evidence type="ECO:0000259" key="15">
    <source>
        <dbReference type="PROSITE" id="PS51192"/>
    </source>
</evidence>
<protein>
    <recommendedName>
        <fullName evidence="11">DNA 3'-5' helicase</fullName>
        <ecNumber evidence="11">5.6.2.4</ecNumber>
    </recommendedName>
</protein>
<evidence type="ECO:0000259" key="16">
    <source>
        <dbReference type="PROSITE" id="PS51194"/>
    </source>
</evidence>
<evidence type="ECO:0000256" key="12">
    <source>
        <dbReference type="PROSITE-ProRule" id="PRU00649"/>
    </source>
</evidence>
<feature type="compositionally biased region" description="Acidic residues" evidence="13">
    <location>
        <begin position="1007"/>
        <end position="1024"/>
    </location>
</feature>
<evidence type="ECO:0000256" key="11">
    <source>
        <dbReference type="ARBA" id="ARBA00034808"/>
    </source>
</evidence>
<dbReference type="STRING" id="3076.A0A2P6U0B9"/>
<dbReference type="InterPro" id="IPR035441">
    <property type="entry name" value="TFIIS/LEDGF_dom_sf"/>
</dbReference>
<dbReference type="Pfam" id="PF00271">
    <property type="entry name" value="Helicase_C"/>
    <property type="match status" value="1"/>
</dbReference>
<evidence type="ECO:0000313" key="18">
    <source>
        <dbReference type="EMBL" id="PRW59746.1"/>
    </source>
</evidence>
<evidence type="ECO:0000256" key="10">
    <source>
        <dbReference type="ARBA" id="ARBA00034617"/>
    </source>
</evidence>
<dbReference type="InterPro" id="IPR001283">
    <property type="entry name" value="CRISP-related"/>
</dbReference>
<dbReference type="Pfam" id="PF08711">
    <property type="entry name" value="Med26"/>
    <property type="match status" value="1"/>
</dbReference>
<dbReference type="GO" id="GO:0003677">
    <property type="term" value="F:DNA binding"/>
    <property type="evidence" value="ECO:0007669"/>
    <property type="project" value="UniProtKB-KW"/>
</dbReference>
<keyword evidence="7" id="KW-0238">DNA-binding</keyword>
<dbReference type="PROSITE" id="PS01009">
    <property type="entry name" value="CRISP_1"/>
    <property type="match status" value="1"/>
</dbReference>
<feature type="region of interest" description="Disordered" evidence="13">
    <location>
        <begin position="710"/>
        <end position="730"/>
    </location>
</feature>
<dbReference type="SUPFAM" id="SSF47676">
    <property type="entry name" value="Conserved domain common to transcription factors TFIIS, elongin A, CRSP70"/>
    <property type="match status" value="1"/>
</dbReference>
<dbReference type="Pfam" id="PF00188">
    <property type="entry name" value="CAP"/>
    <property type="match status" value="1"/>
</dbReference>
<dbReference type="GO" id="GO:0005524">
    <property type="term" value="F:ATP binding"/>
    <property type="evidence" value="ECO:0007669"/>
    <property type="project" value="UniProtKB-KW"/>
</dbReference>
<evidence type="ECO:0000256" key="7">
    <source>
        <dbReference type="ARBA" id="ARBA00023125"/>
    </source>
</evidence>
<feature type="region of interest" description="Disordered" evidence="13">
    <location>
        <begin position="46"/>
        <end position="328"/>
    </location>
</feature>
<dbReference type="GO" id="GO:0005737">
    <property type="term" value="C:cytoplasm"/>
    <property type="evidence" value="ECO:0007669"/>
    <property type="project" value="TreeGrafter"/>
</dbReference>
<keyword evidence="3" id="KW-0547">Nucleotide-binding</keyword>
<evidence type="ECO:0000256" key="13">
    <source>
        <dbReference type="SAM" id="MobiDB-lite"/>
    </source>
</evidence>
<feature type="chain" id="PRO_5015175203" description="DNA 3'-5' helicase" evidence="14">
    <location>
        <begin position="21"/>
        <end position="1302"/>
    </location>
</feature>
<evidence type="ECO:0000313" key="19">
    <source>
        <dbReference type="Proteomes" id="UP000239899"/>
    </source>
</evidence>
<dbReference type="InterPro" id="IPR018244">
    <property type="entry name" value="Allrgn_V5/Tpx1_CS"/>
</dbReference>
<dbReference type="GO" id="GO:0005634">
    <property type="term" value="C:nucleus"/>
    <property type="evidence" value="ECO:0007669"/>
    <property type="project" value="UniProtKB-SubCell"/>
</dbReference>
<dbReference type="PANTHER" id="PTHR13710:SF155">
    <property type="entry name" value="ATP-DEPENDENT DNA HELICASE Q-LIKE 3"/>
    <property type="match status" value="1"/>
</dbReference>
<accession>A0A2P6U0B9</accession>
<dbReference type="InterPro" id="IPR032284">
    <property type="entry name" value="RecQ_Zn-bd"/>
</dbReference>
<dbReference type="SMART" id="SM00487">
    <property type="entry name" value="DEXDc"/>
    <property type="match status" value="1"/>
</dbReference>
<dbReference type="PROSITE" id="PS51192">
    <property type="entry name" value="HELICASE_ATP_BIND_1"/>
    <property type="match status" value="1"/>
</dbReference>
<evidence type="ECO:0000256" key="6">
    <source>
        <dbReference type="ARBA" id="ARBA00022840"/>
    </source>
</evidence>
<feature type="compositionally biased region" description="Low complexity" evidence="13">
    <location>
        <begin position="717"/>
        <end position="730"/>
    </location>
</feature>
<keyword evidence="6" id="KW-0067">ATP-binding</keyword>
<feature type="compositionally biased region" description="Gly residues" evidence="13">
    <location>
        <begin position="132"/>
        <end position="145"/>
    </location>
</feature>
<feature type="domain" description="Helicase ATP-binding" evidence="15">
    <location>
        <begin position="492"/>
        <end position="666"/>
    </location>
</feature>
<dbReference type="GO" id="GO:0043138">
    <property type="term" value="F:3'-5' DNA helicase activity"/>
    <property type="evidence" value="ECO:0007669"/>
    <property type="project" value="UniProtKB-EC"/>
</dbReference>
<dbReference type="InterPro" id="IPR004589">
    <property type="entry name" value="DNA_helicase_ATP-dep_RecQ"/>
</dbReference>
<evidence type="ECO:0000256" key="3">
    <source>
        <dbReference type="ARBA" id="ARBA00022741"/>
    </source>
</evidence>
<evidence type="ECO:0000256" key="5">
    <source>
        <dbReference type="ARBA" id="ARBA00022806"/>
    </source>
</evidence>
<dbReference type="GO" id="GO:0005576">
    <property type="term" value="C:extracellular region"/>
    <property type="evidence" value="ECO:0007669"/>
    <property type="project" value="InterPro"/>
</dbReference>
<dbReference type="GO" id="GO:0016787">
    <property type="term" value="F:hydrolase activity"/>
    <property type="evidence" value="ECO:0007669"/>
    <property type="project" value="UniProtKB-KW"/>
</dbReference>
<dbReference type="PRINTS" id="PR00837">
    <property type="entry name" value="V5TPXLIKE"/>
</dbReference>
<evidence type="ECO:0000256" key="1">
    <source>
        <dbReference type="ARBA" id="ARBA00004123"/>
    </source>
</evidence>
<feature type="signal peptide" evidence="14">
    <location>
        <begin position="1"/>
        <end position="20"/>
    </location>
</feature>
<comment type="similarity">
    <text evidence="2">Belongs to the helicase family. RecQ subfamily.</text>
</comment>
<feature type="region of interest" description="Disordered" evidence="13">
    <location>
        <begin position="998"/>
        <end position="1039"/>
    </location>
</feature>
<dbReference type="GO" id="GO:0009378">
    <property type="term" value="F:four-way junction helicase activity"/>
    <property type="evidence" value="ECO:0007669"/>
    <property type="project" value="TreeGrafter"/>
</dbReference>
<dbReference type="NCBIfam" id="TIGR00614">
    <property type="entry name" value="recQ_fam"/>
    <property type="match status" value="1"/>
</dbReference>
<dbReference type="SMART" id="SM00198">
    <property type="entry name" value="SCP"/>
    <property type="match status" value="1"/>
</dbReference>
<evidence type="ECO:0000256" key="8">
    <source>
        <dbReference type="ARBA" id="ARBA00023235"/>
    </source>
</evidence>
<dbReference type="Gene3D" id="3.40.50.300">
    <property type="entry name" value="P-loop containing nucleotide triphosphate hydrolases"/>
    <property type="match status" value="2"/>
</dbReference>
<dbReference type="SUPFAM" id="SSF55797">
    <property type="entry name" value="PR-1-like"/>
    <property type="match status" value="1"/>
</dbReference>
<feature type="compositionally biased region" description="Low complexity" evidence="13">
    <location>
        <begin position="83"/>
        <end position="115"/>
    </location>
</feature>
<keyword evidence="14" id="KW-0732">Signal</keyword>
<evidence type="ECO:0000256" key="9">
    <source>
        <dbReference type="ARBA" id="ARBA00023242"/>
    </source>
</evidence>
<dbReference type="CDD" id="cd17920">
    <property type="entry name" value="DEXHc_RecQ"/>
    <property type="match status" value="1"/>
</dbReference>
<dbReference type="Proteomes" id="UP000239899">
    <property type="component" value="Unassembled WGS sequence"/>
</dbReference>
<keyword evidence="5" id="KW-0347">Helicase</keyword>
<dbReference type="InterPro" id="IPR027417">
    <property type="entry name" value="P-loop_NTPase"/>
</dbReference>
<organism evidence="18 19">
    <name type="scientific">Chlorella sorokiniana</name>
    <name type="common">Freshwater green alga</name>
    <dbReference type="NCBI Taxonomy" id="3076"/>
    <lineage>
        <taxon>Eukaryota</taxon>
        <taxon>Viridiplantae</taxon>
        <taxon>Chlorophyta</taxon>
        <taxon>core chlorophytes</taxon>
        <taxon>Trebouxiophyceae</taxon>
        <taxon>Chlorellales</taxon>
        <taxon>Chlorellaceae</taxon>
        <taxon>Chlorella clade</taxon>
        <taxon>Chlorella</taxon>
    </lineage>
</organism>
<proteinExistence type="inferred from homology"/>
<dbReference type="SUPFAM" id="SSF52540">
    <property type="entry name" value="P-loop containing nucleoside triphosphate hydrolases"/>
    <property type="match status" value="1"/>
</dbReference>
<dbReference type="PANTHER" id="PTHR13710">
    <property type="entry name" value="DNA HELICASE RECQ FAMILY MEMBER"/>
    <property type="match status" value="1"/>
</dbReference>
<comment type="catalytic activity">
    <reaction evidence="10">
        <text>Couples ATP hydrolysis with the unwinding of duplex DNA by translocating in the 3'-5' direction.</text>
        <dbReference type="EC" id="5.6.2.4"/>
    </reaction>
</comment>
<dbReference type="InterPro" id="IPR035940">
    <property type="entry name" value="CAP_sf"/>
</dbReference>
<dbReference type="SMART" id="SM00509">
    <property type="entry name" value="TFS2N"/>
    <property type="match status" value="1"/>
</dbReference>
<dbReference type="FunFam" id="3.40.50.300:FF:000296">
    <property type="entry name" value="ATP-dependent DNA helicase RecQ"/>
    <property type="match status" value="1"/>
</dbReference>
<dbReference type="Gene3D" id="3.40.33.10">
    <property type="entry name" value="CAP"/>
    <property type="match status" value="1"/>
</dbReference>
<feature type="compositionally biased region" description="Gly residues" evidence="13">
    <location>
        <begin position="172"/>
        <end position="182"/>
    </location>
</feature>
<keyword evidence="8" id="KW-0413">Isomerase</keyword>
<dbReference type="SMART" id="SM00490">
    <property type="entry name" value="HELICc"/>
    <property type="match status" value="1"/>
</dbReference>
<dbReference type="InterPro" id="IPR017923">
    <property type="entry name" value="TFIIS_N"/>
</dbReference>
<dbReference type="PROSITE" id="PS51194">
    <property type="entry name" value="HELICASE_CTER"/>
    <property type="match status" value="1"/>
</dbReference>
<dbReference type="InterPro" id="IPR003617">
    <property type="entry name" value="TFIIS/CRSP70_N_sub"/>
</dbReference>
<dbReference type="Pfam" id="PF16124">
    <property type="entry name" value="RecQ_Zn_bind"/>
    <property type="match status" value="1"/>
</dbReference>
<feature type="compositionally biased region" description="Acidic residues" evidence="13">
    <location>
        <begin position="248"/>
        <end position="275"/>
    </location>
</feature>
<comment type="caution">
    <text evidence="18">The sequence shown here is derived from an EMBL/GenBank/DDBJ whole genome shotgun (WGS) entry which is preliminary data.</text>
</comment>
<feature type="compositionally biased region" description="Basic and acidic residues" evidence="13">
    <location>
        <begin position="193"/>
        <end position="204"/>
    </location>
</feature>
<dbReference type="InterPro" id="IPR014001">
    <property type="entry name" value="Helicase_ATP-bd"/>
</dbReference>
<feature type="compositionally biased region" description="Gly residues" evidence="13">
    <location>
        <begin position="206"/>
        <end position="218"/>
    </location>
</feature>
<feature type="domain" description="TFIIS N-terminal" evidence="17">
    <location>
        <begin position="1218"/>
        <end position="1299"/>
    </location>
</feature>
<feature type="domain" description="Helicase C-terminal" evidence="16">
    <location>
        <begin position="723"/>
        <end position="871"/>
    </location>
</feature>
<reference evidence="18 19" key="1">
    <citation type="journal article" date="2018" name="Plant J.">
        <title>Genome sequences of Chlorella sorokiniana UTEX 1602 and Micractinium conductrix SAG 241.80: implications to maltose excretion by a green alga.</title>
        <authorList>
            <person name="Arriola M.B."/>
            <person name="Velmurugan N."/>
            <person name="Zhang Y."/>
            <person name="Plunkett M.H."/>
            <person name="Hondzo H."/>
            <person name="Barney B.M."/>
        </authorList>
    </citation>
    <scope>NUCLEOTIDE SEQUENCE [LARGE SCALE GENOMIC DNA]</scope>
    <source>
        <strain evidence="19">UTEX 1602</strain>
    </source>
</reference>
<gene>
    <name evidence="18" type="ORF">C2E21_1404</name>
</gene>
<dbReference type="GO" id="GO:0005694">
    <property type="term" value="C:chromosome"/>
    <property type="evidence" value="ECO:0007669"/>
    <property type="project" value="TreeGrafter"/>
</dbReference>
<dbReference type="InterPro" id="IPR014044">
    <property type="entry name" value="CAP_dom"/>
</dbReference>
<feature type="compositionally biased region" description="Acidic residues" evidence="13">
    <location>
        <begin position="220"/>
        <end position="241"/>
    </location>
</feature>
<sequence length="1302" mass="132751">MRSKICGLLLLAALVAVARAADLNGVPQANATANATVTTPLAANATAANTTAPAAGTEDKREGGGWRGTGSWHWANGDDDSGSSDGDTGSGSSDGTDTATDNGDSTGTDGSDATSCARHKDDGSWDYSDCEGGSGDGSNGSGDGSDGSDATSCARHKDDGSWDYSDCEDGSGDGSSGGGGSNDGSDPSGCAKKRGDGSWDHSGCDGEWGGGNGNGSGDDGSWDDGSGDDGSWDDGSGDDGSSDGSDGSGDDGSSDGSGDDGSGDDGSSDGSDDGSTDNGDGGDSGPTPTDPVPSPPTDPVPSPPTETPSPPPTPTDPPAPGTVGGCPDIQATLDAHNAARSARGAAALVWNDTLASYAQDVSNTCKFQHSNGPYGENLAMGVATCKEAVDLWLSEAPQYDPAKGFDPTTGHFTQVVWKATTQLVICGPQAAGSMSLQRGGAGLQLTRSGGREGELCHSEGHEDEQKLRQQATAALQATFGYDKFRGNQLDAIVAALQRRDVFVLMPTGGGKSLCYALPAAMRPGLVLVVSPLIALIEDQVQSLRARGLRADHLSSPRSESDRRRVLADLQQRTPDTQLLYVTPELLATEGFMRCLRNAYAAGALLLAAVDEAHMISSWGHDFRPTYRRLAVLRQELPRLPLMALTATASERVQRDIVQQLRMRDPLMLRASFNRPNIAFQVRYLDLMRGPQGQPPQTPLPDIIAHLEASNGGSSVRQTAQQQQQQQEAQQAQQRRCPCTIIYTHRREDADSVAAALRKCGFACAAYHAGLPDATRSRVLQEWQAGSLSVIAATVAFGMGVDKADVRSVIHYSLPKSLSAFYQEAGRAGRDGQPSQSIVYYSTEDRQRIEYVLAKGDEERQEKRQARQGARASSGSSGGAGGTQQKQLQAFGQVVDYCLSASCRRAKVLAEFGEGAPPPPAGGAATCCDACARPANVAASIQALRTAGAQRLQRFAGGRHALDFGSGGRGGGGGAAGASRQGALEFETSWAAEGLDYDQEGPSRALQDSEEEDALQGDSSEDEEAAAAAAAAQQRAHGGREEQLFAQMARAEQRYEQEHEGGGKRARLLQKLESGGSGSRGAAGGGPGGGSASGLTDALRQTATRQLAAAIAGNAALAAGSGGSGQAASLAAVLEQQLAVDVSKSVYQSKLASLVLQIKKAQSAADVPALAAHLPTAAAGGAAAGAQQEGSAAAAAAAGPAAGQPAAVSAQQLQAQVTEAVRLAGAAGSSSAASAVAEAASAAAAAAALSGLAALPVTVQLLEQTGAGKAIQKLRKHQLAPIAAAAGACVSAWKARVLASAGQ</sequence>
<comment type="subcellular location">
    <subcellularLocation>
        <location evidence="1 12">Nucleus</location>
    </subcellularLocation>
</comment>